<dbReference type="Proteomes" id="UP001146351">
    <property type="component" value="Unassembled WGS sequence"/>
</dbReference>
<sequence length="425" mass="47801">MSTLLSFRDKRLPPVPASASMYHHDPLLRIERQTRSIQQNLQSLIDAQSEALSFGLSQSRAGEASDGSFTPTSSAAGRSQSPSTLPTQQPRVKRTGLQDARRGIFRSIHDLLKLREEEREILESQADERDHALQEIDGFDSRRNGLEEAISIIRNDRDNQRSKRLQEEAHGLETDIHELETRLFEMKARHKYIVRELSNIGNSVDAKLSSYNESLTLLQSDVRRTLDMAREHWRQEQEDLRNKQQAVVAEILALEEGGGVWKEVMADISGFEKRLGVYMRRYIQLDTQERSGTQVHGAKAQLATSVTGDLEQTTQRLKDQLEHSEGKEWKLLVCCIAAELEALREARGMLLPAFGVSASDTEAEASPSQEKEAPESPRDIRAEALENDDPEPPADLLKDGDVHHTDSASRSEDDEPDPAWLLPGS</sequence>
<evidence type="ECO:0000313" key="3">
    <source>
        <dbReference type="EMBL" id="KAJ5156661.1"/>
    </source>
</evidence>
<feature type="coiled-coil region" evidence="1">
    <location>
        <begin position="155"/>
        <end position="189"/>
    </location>
</feature>
<feature type="region of interest" description="Disordered" evidence="2">
    <location>
        <begin position="358"/>
        <end position="425"/>
    </location>
</feature>
<gene>
    <name evidence="3" type="ORF">N7492_009464</name>
</gene>
<proteinExistence type="predicted"/>
<feature type="compositionally biased region" description="Basic and acidic residues" evidence="2">
    <location>
        <begin position="369"/>
        <end position="384"/>
    </location>
</feature>
<dbReference type="OrthoDB" id="5342758at2759"/>
<feature type="compositionally biased region" description="Basic and acidic residues" evidence="2">
    <location>
        <begin position="396"/>
        <end position="411"/>
    </location>
</feature>
<evidence type="ECO:0000256" key="1">
    <source>
        <dbReference type="SAM" id="Coils"/>
    </source>
</evidence>
<dbReference type="EMBL" id="JAPQKO010000006">
    <property type="protein sequence ID" value="KAJ5156661.1"/>
    <property type="molecule type" value="Genomic_DNA"/>
</dbReference>
<dbReference type="AlphaFoldDB" id="A0A9W9HSJ7"/>
<protein>
    <recommendedName>
        <fullName evidence="5">Autophagy-related protein Atg28</fullName>
    </recommendedName>
</protein>
<feature type="region of interest" description="Disordered" evidence="2">
    <location>
        <begin position="1"/>
        <end position="20"/>
    </location>
</feature>
<reference evidence="3" key="1">
    <citation type="submission" date="2022-11" db="EMBL/GenBank/DDBJ databases">
        <authorList>
            <person name="Petersen C."/>
        </authorList>
    </citation>
    <scope>NUCLEOTIDE SEQUENCE</scope>
    <source>
        <strain evidence="3">IBT 21917</strain>
    </source>
</reference>
<reference evidence="3" key="2">
    <citation type="journal article" date="2023" name="IMA Fungus">
        <title>Comparative genomic study of the Penicillium genus elucidates a diverse pangenome and 15 lateral gene transfer events.</title>
        <authorList>
            <person name="Petersen C."/>
            <person name="Sorensen T."/>
            <person name="Nielsen M.R."/>
            <person name="Sondergaard T.E."/>
            <person name="Sorensen J.L."/>
            <person name="Fitzpatrick D.A."/>
            <person name="Frisvad J.C."/>
            <person name="Nielsen K.L."/>
        </authorList>
    </citation>
    <scope>NUCLEOTIDE SEQUENCE</scope>
    <source>
        <strain evidence="3">IBT 21917</strain>
    </source>
</reference>
<accession>A0A9W9HSJ7</accession>
<evidence type="ECO:0008006" key="5">
    <source>
        <dbReference type="Google" id="ProtNLM"/>
    </source>
</evidence>
<name>A0A9W9HSJ7_9EURO</name>
<evidence type="ECO:0000313" key="4">
    <source>
        <dbReference type="Proteomes" id="UP001146351"/>
    </source>
</evidence>
<comment type="caution">
    <text evidence="3">The sequence shown here is derived from an EMBL/GenBank/DDBJ whole genome shotgun (WGS) entry which is preliminary data.</text>
</comment>
<feature type="region of interest" description="Disordered" evidence="2">
    <location>
        <begin position="56"/>
        <end position="99"/>
    </location>
</feature>
<keyword evidence="1" id="KW-0175">Coiled coil</keyword>
<feature type="compositionally biased region" description="Polar residues" evidence="2">
    <location>
        <begin position="67"/>
        <end position="90"/>
    </location>
</feature>
<evidence type="ECO:0000256" key="2">
    <source>
        <dbReference type="SAM" id="MobiDB-lite"/>
    </source>
</evidence>
<keyword evidence="4" id="KW-1185">Reference proteome</keyword>
<organism evidence="3 4">
    <name type="scientific">Penicillium capsulatum</name>
    <dbReference type="NCBI Taxonomy" id="69766"/>
    <lineage>
        <taxon>Eukaryota</taxon>
        <taxon>Fungi</taxon>
        <taxon>Dikarya</taxon>
        <taxon>Ascomycota</taxon>
        <taxon>Pezizomycotina</taxon>
        <taxon>Eurotiomycetes</taxon>
        <taxon>Eurotiomycetidae</taxon>
        <taxon>Eurotiales</taxon>
        <taxon>Aspergillaceae</taxon>
        <taxon>Penicillium</taxon>
    </lineage>
</organism>